<proteinExistence type="predicted"/>
<accession>A0A1U5JPK7</accession>
<gene>
    <name evidence="1" type="ORF">SAMEA2259716_05216</name>
</gene>
<protein>
    <submittedName>
        <fullName evidence="1">Uncharacterized protein</fullName>
    </submittedName>
</protein>
<dbReference type="RefSeq" id="WP_005137518.1">
    <property type="nucleotide sequence ID" value="NZ_CP021122.1"/>
</dbReference>
<name>A0A1U5JPK7_9MYCO</name>
<evidence type="ECO:0000313" key="1">
    <source>
        <dbReference type="EMBL" id="SKM82957.1"/>
    </source>
</evidence>
<reference evidence="1 2" key="1">
    <citation type="submission" date="2016-11" db="EMBL/GenBank/DDBJ databases">
        <authorList>
            <consortium name="Pathogen Informatics"/>
        </authorList>
    </citation>
    <scope>NUCLEOTIDE SEQUENCE [LARGE SCALE GENOMIC DNA]</scope>
    <source>
        <strain evidence="1 2">911</strain>
    </source>
</reference>
<sequence>MSKKNDLDAFLEEEGNAIEAGADAPITDATKVTRGHPKTRTLQVRLSPEEYEGLEKIADERGLPVSTVARENLQKLLASTSSSAAERVIAEFSRYVHSLDESQRLSADIVWAAGRPHPVADMPKSVPPPSVIAAVTKRLSELNLSAAEDMNRYVEQTINSPTFKLWRSEADLPAE</sequence>
<organism evidence="1 2">
    <name type="scientific">Mycobacteroides abscessus subsp. massiliense</name>
    <dbReference type="NCBI Taxonomy" id="1962118"/>
    <lineage>
        <taxon>Bacteria</taxon>
        <taxon>Bacillati</taxon>
        <taxon>Actinomycetota</taxon>
        <taxon>Actinomycetes</taxon>
        <taxon>Mycobacteriales</taxon>
        <taxon>Mycobacteriaceae</taxon>
        <taxon>Mycobacteroides</taxon>
        <taxon>Mycobacteroides abscessus</taxon>
    </lineage>
</organism>
<dbReference type="EMBL" id="FVGW01000016">
    <property type="protein sequence ID" value="SKM82957.1"/>
    <property type="molecule type" value="Genomic_DNA"/>
</dbReference>
<dbReference type="AlphaFoldDB" id="A0A1U5JPK7"/>
<dbReference type="Proteomes" id="UP000190074">
    <property type="component" value="Unassembled WGS sequence"/>
</dbReference>
<evidence type="ECO:0000313" key="2">
    <source>
        <dbReference type="Proteomes" id="UP000190074"/>
    </source>
</evidence>